<name>A0A817AWC4_BRANA</name>
<dbReference type="AlphaFoldDB" id="A0A817AWC4"/>
<reference evidence="2" key="1">
    <citation type="submission" date="2021-01" db="EMBL/GenBank/DDBJ databases">
        <authorList>
            <consortium name="Genoscope - CEA"/>
            <person name="William W."/>
        </authorList>
    </citation>
    <scope>NUCLEOTIDE SEQUENCE</scope>
</reference>
<proteinExistence type="predicted"/>
<feature type="compositionally biased region" description="Polar residues" evidence="1">
    <location>
        <begin position="1"/>
        <end position="19"/>
    </location>
</feature>
<sequence>MAKESTTIEVGEPSTVTKSTSHEKKKGLCGSSCRRRP</sequence>
<feature type="region of interest" description="Disordered" evidence="1">
    <location>
        <begin position="1"/>
        <end position="37"/>
    </location>
</feature>
<accession>A0A817AWC4</accession>
<protein>
    <submittedName>
        <fullName evidence="2">(rape) hypothetical protein</fullName>
    </submittedName>
</protein>
<dbReference type="EMBL" id="HG994358">
    <property type="protein sequence ID" value="CAF2292316.1"/>
    <property type="molecule type" value="Genomic_DNA"/>
</dbReference>
<dbReference type="Proteomes" id="UP001295469">
    <property type="component" value="Chromosome A04"/>
</dbReference>
<gene>
    <name evidence="2" type="ORF">DARMORV10_A04P27650.1</name>
</gene>
<evidence type="ECO:0000256" key="1">
    <source>
        <dbReference type="SAM" id="MobiDB-lite"/>
    </source>
</evidence>
<feature type="compositionally biased region" description="Basic residues" evidence="1">
    <location>
        <begin position="23"/>
        <end position="37"/>
    </location>
</feature>
<organism evidence="2">
    <name type="scientific">Brassica napus</name>
    <name type="common">Rape</name>
    <dbReference type="NCBI Taxonomy" id="3708"/>
    <lineage>
        <taxon>Eukaryota</taxon>
        <taxon>Viridiplantae</taxon>
        <taxon>Streptophyta</taxon>
        <taxon>Embryophyta</taxon>
        <taxon>Tracheophyta</taxon>
        <taxon>Spermatophyta</taxon>
        <taxon>Magnoliopsida</taxon>
        <taxon>eudicotyledons</taxon>
        <taxon>Gunneridae</taxon>
        <taxon>Pentapetalae</taxon>
        <taxon>rosids</taxon>
        <taxon>malvids</taxon>
        <taxon>Brassicales</taxon>
        <taxon>Brassicaceae</taxon>
        <taxon>Brassiceae</taxon>
        <taxon>Brassica</taxon>
    </lineage>
</organism>
<evidence type="ECO:0000313" key="2">
    <source>
        <dbReference type="EMBL" id="CAF2292316.1"/>
    </source>
</evidence>